<gene>
    <name evidence="2" type="ORF">FN924_06045</name>
</gene>
<protein>
    <submittedName>
        <fullName evidence="2">DUF3813 domain-containing protein</fullName>
    </submittedName>
</protein>
<dbReference type="Pfam" id="PF12758">
    <property type="entry name" value="DUF3813"/>
    <property type="match status" value="1"/>
</dbReference>
<dbReference type="KEGG" id="aqt:FN924_06045"/>
<keyword evidence="3" id="KW-1185">Reference proteome</keyword>
<feature type="region of interest" description="Disordered" evidence="1">
    <location>
        <begin position="13"/>
        <end position="32"/>
    </location>
</feature>
<evidence type="ECO:0000313" key="2">
    <source>
        <dbReference type="EMBL" id="QDP42111.1"/>
    </source>
</evidence>
<dbReference type="EMBL" id="CP041666">
    <property type="protein sequence ID" value="QDP42111.1"/>
    <property type="molecule type" value="Genomic_DNA"/>
</dbReference>
<sequence>MATNLFKQAKNAVAQFTNSQNPSEQEKEAARSVIQSAFTSASPAEQQQLQELERKLEQHNELK</sequence>
<proteinExistence type="predicted"/>
<dbReference type="InterPro" id="IPR024217">
    <property type="entry name" value="DUF3813"/>
</dbReference>
<dbReference type="Proteomes" id="UP000315215">
    <property type="component" value="Chromosome"/>
</dbReference>
<name>A0A516KL47_9BACI</name>
<organism evidence="2 3">
    <name type="scientific">Radiobacillus deserti</name>
    <dbReference type="NCBI Taxonomy" id="2594883"/>
    <lineage>
        <taxon>Bacteria</taxon>
        <taxon>Bacillati</taxon>
        <taxon>Bacillota</taxon>
        <taxon>Bacilli</taxon>
        <taxon>Bacillales</taxon>
        <taxon>Bacillaceae</taxon>
        <taxon>Radiobacillus</taxon>
    </lineage>
</organism>
<feature type="compositionally biased region" description="Basic and acidic residues" evidence="1">
    <location>
        <begin position="51"/>
        <end position="63"/>
    </location>
</feature>
<feature type="compositionally biased region" description="Polar residues" evidence="1">
    <location>
        <begin position="14"/>
        <end position="23"/>
    </location>
</feature>
<reference evidence="2 3" key="1">
    <citation type="submission" date="2019-07" db="EMBL/GenBank/DDBJ databases">
        <authorList>
            <person name="Li J."/>
        </authorList>
    </citation>
    <scope>NUCLEOTIDE SEQUENCE [LARGE SCALE GENOMIC DNA]</scope>
    <source>
        <strain evidence="2 3">TKL69</strain>
    </source>
</reference>
<feature type="region of interest" description="Disordered" evidence="1">
    <location>
        <begin position="38"/>
        <end position="63"/>
    </location>
</feature>
<accession>A0A516KL47</accession>
<evidence type="ECO:0000313" key="3">
    <source>
        <dbReference type="Proteomes" id="UP000315215"/>
    </source>
</evidence>
<dbReference type="AlphaFoldDB" id="A0A516KL47"/>
<dbReference type="OrthoDB" id="2692217at2"/>
<evidence type="ECO:0000256" key="1">
    <source>
        <dbReference type="SAM" id="MobiDB-lite"/>
    </source>
</evidence>